<dbReference type="PANTHER" id="PTHR11692:SF0">
    <property type="entry name" value="BIFUNCTIONAL PURINE BIOSYNTHESIS PROTEIN ATIC"/>
    <property type="match status" value="1"/>
</dbReference>
<comment type="catalytic activity">
    <reaction evidence="9 10">
        <text>IMP + H2O = 5-formamido-1-(5-phospho-D-ribosyl)imidazole-4-carboxamide</text>
        <dbReference type="Rhea" id="RHEA:18445"/>
        <dbReference type="ChEBI" id="CHEBI:15377"/>
        <dbReference type="ChEBI" id="CHEBI:58053"/>
        <dbReference type="ChEBI" id="CHEBI:58467"/>
        <dbReference type="EC" id="3.5.4.10"/>
    </reaction>
</comment>
<dbReference type="Gene3D" id="3.40.140.20">
    <property type="match status" value="2"/>
</dbReference>
<dbReference type="GO" id="GO:0004643">
    <property type="term" value="F:phosphoribosylaminoimidazolecarboxamide formyltransferase activity"/>
    <property type="evidence" value="ECO:0007669"/>
    <property type="project" value="UniProtKB-UniRule"/>
</dbReference>
<evidence type="ECO:0000256" key="3">
    <source>
        <dbReference type="ARBA" id="ARBA00007667"/>
    </source>
</evidence>
<dbReference type="EC" id="2.1.2.3" evidence="10"/>
<organism evidence="12 13">
    <name type="scientific">Aureliella helgolandensis</name>
    <dbReference type="NCBI Taxonomy" id="2527968"/>
    <lineage>
        <taxon>Bacteria</taxon>
        <taxon>Pseudomonadati</taxon>
        <taxon>Planctomycetota</taxon>
        <taxon>Planctomycetia</taxon>
        <taxon>Pirellulales</taxon>
        <taxon>Pirellulaceae</taxon>
        <taxon>Aureliella</taxon>
    </lineage>
</organism>
<comment type="domain">
    <text evidence="10">The IMP cyclohydrolase activity resides in the N-terminal region.</text>
</comment>
<evidence type="ECO:0000256" key="9">
    <source>
        <dbReference type="ARBA" id="ARBA00050687"/>
    </source>
</evidence>
<evidence type="ECO:0000259" key="11">
    <source>
        <dbReference type="PROSITE" id="PS51855"/>
    </source>
</evidence>
<dbReference type="HAMAP" id="MF_00139">
    <property type="entry name" value="PurH"/>
    <property type="match status" value="1"/>
</dbReference>
<dbReference type="InterPro" id="IPR036914">
    <property type="entry name" value="MGS-like_dom_sf"/>
</dbReference>
<dbReference type="PANTHER" id="PTHR11692">
    <property type="entry name" value="BIFUNCTIONAL PURINE BIOSYNTHESIS PROTEIN PURH"/>
    <property type="match status" value="1"/>
</dbReference>
<dbReference type="Gene3D" id="3.40.50.1380">
    <property type="entry name" value="Methylglyoxal synthase-like domain"/>
    <property type="match status" value="1"/>
</dbReference>
<evidence type="ECO:0000256" key="7">
    <source>
        <dbReference type="ARBA" id="ARBA00023268"/>
    </source>
</evidence>
<dbReference type="GO" id="GO:0006189">
    <property type="term" value="P:'de novo' IMP biosynthetic process"/>
    <property type="evidence" value="ECO:0007669"/>
    <property type="project" value="UniProtKB-UniRule"/>
</dbReference>
<sequence>MPENRPIRRALISVSDKMGLVDFAAGLVACGVEIYSTGGTRRHLSDHNIDSIDVAEYTGFPEMMDGRVKTLHPKIFGGILGRRDNLEDLNSMQDENIVGFELVVVNLYPFAATIARKGVTREEAIEQIDIGGPSLIRAAAKNHQWVTVATRPEQYSAILSSIESDKATTLALRRKMAEEAFAMTCSYDLAISEYFRAESGSNEFPSDLTVQLERKTQLRYGENPHQKAAVYRIPRDSGASVVNARQVHGKELSYNNLLDLDSALSIAKSFTQPAAVVIKHNNPCGAATSTKLALAASKALDGDPVSAFGSVLSFNRTLDVETAELLVEPNRFIEAIIAPDFEAGAVGILTTRPKWKDNVRLMQVGHLLPLAPERTIRFLAGGALVQEADTLPAFQSQWRTVTDAPVEDSLWDDLLFAWEMVRHVKSNAIVLGRDTSLIGVGAGQMSRVDSVEIAIRKAGDRAAGSVLASDAFFPFPDSIHAAAEAGVAAIIQPGGSRRDDESIAACNEHGISMVFTGVRHFKH</sequence>
<dbReference type="GO" id="GO:0003937">
    <property type="term" value="F:IMP cyclohydrolase activity"/>
    <property type="evidence" value="ECO:0007669"/>
    <property type="project" value="UniProtKB-UniRule"/>
</dbReference>
<evidence type="ECO:0000313" key="12">
    <source>
        <dbReference type="EMBL" id="QDV23883.1"/>
    </source>
</evidence>
<evidence type="ECO:0000256" key="4">
    <source>
        <dbReference type="ARBA" id="ARBA00022679"/>
    </source>
</evidence>
<dbReference type="UniPathway" id="UPA00074">
    <property type="reaction ID" value="UER00133"/>
</dbReference>
<dbReference type="CDD" id="cd01421">
    <property type="entry name" value="IMPCH"/>
    <property type="match status" value="1"/>
</dbReference>
<dbReference type="InterPro" id="IPR016193">
    <property type="entry name" value="Cytidine_deaminase-like"/>
</dbReference>
<dbReference type="SMART" id="SM00798">
    <property type="entry name" value="AICARFT_IMPCHas"/>
    <property type="match status" value="1"/>
</dbReference>
<dbReference type="Proteomes" id="UP000318017">
    <property type="component" value="Chromosome"/>
</dbReference>
<keyword evidence="4 10" id="KW-0808">Transferase</keyword>
<dbReference type="RefSeq" id="WP_145077129.1">
    <property type="nucleotide sequence ID" value="NZ_CP036298.1"/>
</dbReference>
<evidence type="ECO:0000256" key="10">
    <source>
        <dbReference type="HAMAP-Rule" id="MF_00139"/>
    </source>
</evidence>
<dbReference type="AlphaFoldDB" id="A0A518G5K5"/>
<keyword evidence="13" id="KW-1185">Reference proteome</keyword>
<dbReference type="PIRSF" id="PIRSF000414">
    <property type="entry name" value="AICARFT_IMPCHas"/>
    <property type="match status" value="1"/>
</dbReference>
<evidence type="ECO:0000256" key="1">
    <source>
        <dbReference type="ARBA" id="ARBA00004844"/>
    </source>
</evidence>
<keyword evidence="6 10" id="KW-0378">Hydrolase</keyword>
<dbReference type="Pfam" id="PF01808">
    <property type="entry name" value="AICARFT_IMPCHas"/>
    <property type="match status" value="1"/>
</dbReference>
<dbReference type="KEGG" id="ahel:Q31a_21930"/>
<comment type="pathway">
    <text evidence="2 10">Purine metabolism; IMP biosynthesis via de novo pathway; 5-formamido-1-(5-phospho-D-ribosyl)imidazole-4-carboxamide from 5-amino-1-(5-phospho-D-ribosyl)imidazole-4-carboxamide (10-formyl THF route): step 1/1.</text>
</comment>
<dbReference type="InterPro" id="IPR024051">
    <property type="entry name" value="AICAR_Tfase_dup_dom_sf"/>
</dbReference>
<evidence type="ECO:0000256" key="6">
    <source>
        <dbReference type="ARBA" id="ARBA00022801"/>
    </source>
</evidence>
<evidence type="ECO:0000256" key="2">
    <source>
        <dbReference type="ARBA" id="ARBA00004954"/>
    </source>
</evidence>
<keyword evidence="7 10" id="KW-0511">Multifunctional enzyme</keyword>
<keyword evidence="5 10" id="KW-0658">Purine biosynthesis</keyword>
<comment type="catalytic activity">
    <reaction evidence="8 10">
        <text>(6R)-10-formyltetrahydrofolate + 5-amino-1-(5-phospho-beta-D-ribosyl)imidazole-4-carboxamide = 5-formamido-1-(5-phospho-D-ribosyl)imidazole-4-carboxamide + (6S)-5,6,7,8-tetrahydrofolate</text>
        <dbReference type="Rhea" id="RHEA:22192"/>
        <dbReference type="ChEBI" id="CHEBI:57453"/>
        <dbReference type="ChEBI" id="CHEBI:58467"/>
        <dbReference type="ChEBI" id="CHEBI:58475"/>
        <dbReference type="ChEBI" id="CHEBI:195366"/>
        <dbReference type="EC" id="2.1.2.3"/>
    </reaction>
</comment>
<evidence type="ECO:0000256" key="5">
    <source>
        <dbReference type="ARBA" id="ARBA00022755"/>
    </source>
</evidence>
<dbReference type="SUPFAM" id="SSF53927">
    <property type="entry name" value="Cytidine deaminase-like"/>
    <property type="match status" value="1"/>
</dbReference>
<protein>
    <recommendedName>
        <fullName evidence="10">Bifunctional purine biosynthesis protein PurH</fullName>
    </recommendedName>
    <domain>
        <recommendedName>
            <fullName evidence="10">Phosphoribosylaminoimidazolecarboxamide formyltransferase</fullName>
            <ecNumber evidence="10">2.1.2.3</ecNumber>
        </recommendedName>
        <alternativeName>
            <fullName evidence="10">AICAR transformylase</fullName>
        </alternativeName>
    </domain>
    <domain>
        <recommendedName>
            <fullName evidence="10">IMP cyclohydrolase</fullName>
            <ecNumber evidence="10">3.5.4.10</ecNumber>
        </recommendedName>
        <alternativeName>
            <fullName evidence="10">ATIC</fullName>
        </alternativeName>
        <alternativeName>
            <fullName evidence="10">IMP synthase</fullName>
        </alternativeName>
        <alternativeName>
            <fullName evidence="10">Inosinicase</fullName>
        </alternativeName>
    </domain>
</protein>
<dbReference type="GO" id="GO:0005829">
    <property type="term" value="C:cytosol"/>
    <property type="evidence" value="ECO:0007669"/>
    <property type="project" value="TreeGrafter"/>
</dbReference>
<feature type="domain" description="MGS-like" evidence="11">
    <location>
        <begin position="1"/>
        <end position="150"/>
    </location>
</feature>
<proteinExistence type="inferred from homology"/>
<dbReference type="FunFam" id="3.40.50.1380:FF:000001">
    <property type="entry name" value="Bifunctional purine biosynthesis protein PurH"/>
    <property type="match status" value="1"/>
</dbReference>
<reference evidence="12 13" key="1">
    <citation type="submission" date="2019-02" db="EMBL/GenBank/DDBJ databases">
        <title>Deep-cultivation of Planctomycetes and their phenomic and genomic characterization uncovers novel biology.</title>
        <authorList>
            <person name="Wiegand S."/>
            <person name="Jogler M."/>
            <person name="Boedeker C."/>
            <person name="Pinto D."/>
            <person name="Vollmers J."/>
            <person name="Rivas-Marin E."/>
            <person name="Kohn T."/>
            <person name="Peeters S.H."/>
            <person name="Heuer A."/>
            <person name="Rast P."/>
            <person name="Oberbeckmann S."/>
            <person name="Bunk B."/>
            <person name="Jeske O."/>
            <person name="Meyerdierks A."/>
            <person name="Storesund J.E."/>
            <person name="Kallscheuer N."/>
            <person name="Luecker S."/>
            <person name="Lage O.M."/>
            <person name="Pohl T."/>
            <person name="Merkel B.J."/>
            <person name="Hornburger P."/>
            <person name="Mueller R.-W."/>
            <person name="Bruemmer F."/>
            <person name="Labrenz M."/>
            <person name="Spormann A.M."/>
            <person name="Op den Camp H."/>
            <person name="Overmann J."/>
            <person name="Amann R."/>
            <person name="Jetten M.S.M."/>
            <person name="Mascher T."/>
            <person name="Medema M.H."/>
            <person name="Devos D.P."/>
            <person name="Kaster A.-K."/>
            <person name="Ovreas L."/>
            <person name="Rohde M."/>
            <person name="Galperin M.Y."/>
            <person name="Jogler C."/>
        </authorList>
    </citation>
    <scope>NUCLEOTIDE SEQUENCE [LARGE SCALE GENOMIC DNA]</scope>
    <source>
        <strain evidence="12 13">Q31a</strain>
    </source>
</reference>
<dbReference type="SUPFAM" id="SSF52335">
    <property type="entry name" value="Methylglyoxal synthase-like"/>
    <property type="match status" value="1"/>
</dbReference>
<dbReference type="InterPro" id="IPR002695">
    <property type="entry name" value="PurH-like"/>
</dbReference>
<evidence type="ECO:0000256" key="8">
    <source>
        <dbReference type="ARBA" id="ARBA00050488"/>
    </source>
</evidence>
<dbReference type="EC" id="3.5.4.10" evidence="10"/>
<gene>
    <name evidence="10 12" type="primary">purH</name>
    <name evidence="12" type="ORF">Q31a_21930</name>
</gene>
<dbReference type="SMART" id="SM00851">
    <property type="entry name" value="MGS"/>
    <property type="match status" value="1"/>
</dbReference>
<name>A0A518G5K5_9BACT</name>
<dbReference type="NCBIfam" id="NF002049">
    <property type="entry name" value="PRK00881.1"/>
    <property type="match status" value="1"/>
</dbReference>
<dbReference type="OrthoDB" id="9802065at2"/>
<comment type="pathway">
    <text evidence="1 10">Purine metabolism; IMP biosynthesis via de novo pathway; IMP from 5-formamido-1-(5-phospho-D-ribosyl)imidazole-4-carboxamide: step 1/1.</text>
</comment>
<comment type="similarity">
    <text evidence="3 10">Belongs to the PurH family.</text>
</comment>
<dbReference type="InterPro" id="IPR011607">
    <property type="entry name" value="MGS-like_dom"/>
</dbReference>
<accession>A0A518G5K5</accession>
<dbReference type="EMBL" id="CP036298">
    <property type="protein sequence ID" value="QDV23883.1"/>
    <property type="molecule type" value="Genomic_DNA"/>
</dbReference>
<dbReference type="PROSITE" id="PS51855">
    <property type="entry name" value="MGS"/>
    <property type="match status" value="1"/>
</dbReference>
<dbReference type="NCBIfam" id="TIGR00355">
    <property type="entry name" value="purH"/>
    <property type="match status" value="1"/>
</dbReference>
<dbReference type="Pfam" id="PF02142">
    <property type="entry name" value="MGS"/>
    <property type="match status" value="1"/>
</dbReference>
<evidence type="ECO:0000313" key="13">
    <source>
        <dbReference type="Proteomes" id="UP000318017"/>
    </source>
</evidence>
<dbReference type="FunFam" id="3.40.140.20:FF:000001">
    <property type="entry name" value="Bifunctional purine biosynthesis protein PurH"/>
    <property type="match status" value="1"/>
</dbReference>